<protein>
    <submittedName>
        <fullName evidence="2">GD10502</fullName>
    </submittedName>
</protein>
<gene>
    <name evidence="2" type="primary">Dsim\GD10502</name>
    <name evidence="2" type="ORF">Dsim_GD10502</name>
</gene>
<dbReference type="HOGENOM" id="CLU_2925083_0_0_1"/>
<dbReference type="Proteomes" id="UP000000304">
    <property type="component" value="Chromosome 2R"/>
</dbReference>
<evidence type="ECO:0000313" key="3">
    <source>
        <dbReference type="Proteomes" id="UP000000304"/>
    </source>
</evidence>
<dbReference type="AlphaFoldDB" id="B4QEQ9"/>
<feature type="compositionally biased region" description="Polar residues" evidence="1">
    <location>
        <begin position="12"/>
        <end position="26"/>
    </location>
</feature>
<feature type="region of interest" description="Disordered" evidence="1">
    <location>
        <begin position="1"/>
        <end position="61"/>
    </location>
</feature>
<accession>B4QEQ9</accession>
<feature type="compositionally biased region" description="Polar residues" evidence="1">
    <location>
        <begin position="48"/>
        <end position="61"/>
    </location>
</feature>
<feature type="compositionally biased region" description="Basic and acidic residues" evidence="1">
    <location>
        <begin position="31"/>
        <end position="45"/>
    </location>
</feature>
<name>B4QEQ9_DROSI</name>
<sequence length="61" mass="6643">MDGHVRWGMQTGGTNKSGSEQTNSEGVNAHNWKEDSRTGHLEPDAPSRNWTGGSLPSMHSH</sequence>
<reference evidence="2 3" key="1">
    <citation type="journal article" date="2007" name="Nature">
        <title>Evolution of genes and genomes on the Drosophila phylogeny.</title>
        <authorList>
            <consortium name="Drosophila 12 Genomes Consortium"/>
            <person name="Clark A.G."/>
            <person name="Eisen M.B."/>
            <person name="Smith D.R."/>
            <person name="Bergman C.M."/>
            <person name="Oliver B."/>
            <person name="Markow T.A."/>
            <person name="Kaufman T.C."/>
            <person name="Kellis M."/>
            <person name="Gelbart W."/>
            <person name="Iyer V.N."/>
            <person name="Pollard D.A."/>
            <person name="Sackton T.B."/>
            <person name="Larracuente A.M."/>
            <person name="Singh N.D."/>
            <person name="Abad J.P."/>
            <person name="Abt D.N."/>
            <person name="Adryan B."/>
            <person name="Aguade M."/>
            <person name="Akashi H."/>
            <person name="Anderson W.W."/>
            <person name="Aquadro C.F."/>
            <person name="Ardell D.H."/>
            <person name="Arguello R."/>
            <person name="Artieri C.G."/>
            <person name="Barbash D.A."/>
            <person name="Barker D."/>
            <person name="Barsanti P."/>
            <person name="Batterham P."/>
            <person name="Batzoglou S."/>
            <person name="Begun D."/>
            <person name="Bhutkar A."/>
            <person name="Blanco E."/>
            <person name="Bosak S.A."/>
            <person name="Bradley R.K."/>
            <person name="Brand A.D."/>
            <person name="Brent M.R."/>
            <person name="Brooks A.N."/>
            <person name="Brown R.H."/>
            <person name="Butlin R.K."/>
            <person name="Caggese C."/>
            <person name="Calvi B.R."/>
            <person name="Bernardo de Carvalho A."/>
            <person name="Caspi A."/>
            <person name="Castrezana S."/>
            <person name="Celniker S.E."/>
            <person name="Chang J.L."/>
            <person name="Chapple C."/>
            <person name="Chatterji S."/>
            <person name="Chinwalla A."/>
            <person name="Civetta A."/>
            <person name="Clifton S.W."/>
            <person name="Comeron J.M."/>
            <person name="Costello J.C."/>
            <person name="Coyne J.A."/>
            <person name="Daub J."/>
            <person name="David R.G."/>
            <person name="Delcher A.L."/>
            <person name="Delehaunty K."/>
            <person name="Do C.B."/>
            <person name="Ebling H."/>
            <person name="Edwards K."/>
            <person name="Eickbush T."/>
            <person name="Evans J.D."/>
            <person name="Filipski A."/>
            <person name="Findeiss S."/>
            <person name="Freyhult E."/>
            <person name="Fulton L."/>
            <person name="Fulton R."/>
            <person name="Garcia A.C."/>
            <person name="Gardiner A."/>
            <person name="Garfield D.A."/>
            <person name="Garvin B.E."/>
            <person name="Gibson G."/>
            <person name="Gilbert D."/>
            <person name="Gnerre S."/>
            <person name="Godfrey J."/>
            <person name="Good R."/>
            <person name="Gotea V."/>
            <person name="Gravely B."/>
            <person name="Greenberg A.J."/>
            <person name="Griffiths-Jones S."/>
            <person name="Gross S."/>
            <person name="Guigo R."/>
            <person name="Gustafson E.A."/>
            <person name="Haerty W."/>
            <person name="Hahn M.W."/>
            <person name="Halligan D.L."/>
            <person name="Halpern A.L."/>
            <person name="Halter G.M."/>
            <person name="Han M.V."/>
            <person name="Heger A."/>
            <person name="Hillier L."/>
            <person name="Hinrichs A.S."/>
            <person name="Holmes I."/>
            <person name="Hoskins R.A."/>
            <person name="Hubisz M.J."/>
            <person name="Hultmark D."/>
            <person name="Huntley M.A."/>
            <person name="Jaffe D.B."/>
            <person name="Jagadeeshan S."/>
            <person name="Jeck W.R."/>
            <person name="Johnson J."/>
            <person name="Jones C.D."/>
            <person name="Jordan W.C."/>
            <person name="Karpen G.H."/>
            <person name="Kataoka E."/>
            <person name="Keightley P.D."/>
            <person name="Kheradpour P."/>
            <person name="Kirkness E.F."/>
            <person name="Koerich L.B."/>
            <person name="Kristiansen K."/>
            <person name="Kudrna D."/>
            <person name="Kulathinal R.J."/>
            <person name="Kumar S."/>
            <person name="Kwok R."/>
            <person name="Lander E."/>
            <person name="Langley C.H."/>
            <person name="Lapoint R."/>
            <person name="Lazzaro B.P."/>
            <person name="Lee S.J."/>
            <person name="Levesque L."/>
            <person name="Li R."/>
            <person name="Lin C.F."/>
            <person name="Lin M.F."/>
            <person name="Lindblad-Toh K."/>
            <person name="Llopart A."/>
            <person name="Long M."/>
            <person name="Low L."/>
            <person name="Lozovsky E."/>
            <person name="Lu J."/>
            <person name="Luo M."/>
            <person name="Machado C.A."/>
            <person name="Makalowski W."/>
            <person name="Marzo M."/>
            <person name="Matsuda M."/>
            <person name="Matzkin L."/>
            <person name="McAllister B."/>
            <person name="McBride C.S."/>
            <person name="McKernan B."/>
            <person name="McKernan K."/>
            <person name="Mendez-Lago M."/>
            <person name="Minx P."/>
            <person name="Mollenhauer M.U."/>
            <person name="Montooth K."/>
            <person name="Mount S.M."/>
            <person name="Mu X."/>
            <person name="Myers E."/>
            <person name="Negre B."/>
            <person name="Newfeld S."/>
            <person name="Nielsen R."/>
            <person name="Noor M.A."/>
            <person name="O'Grady P."/>
            <person name="Pachter L."/>
            <person name="Papaceit M."/>
            <person name="Parisi M.J."/>
            <person name="Parisi M."/>
            <person name="Parts L."/>
            <person name="Pedersen J.S."/>
            <person name="Pesole G."/>
            <person name="Phillippy A.M."/>
            <person name="Ponting C.P."/>
            <person name="Pop M."/>
            <person name="Porcelli D."/>
            <person name="Powell J.R."/>
            <person name="Prohaska S."/>
            <person name="Pruitt K."/>
            <person name="Puig M."/>
            <person name="Quesneville H."/>
            <person name="Ram K.R."/>
            <person name="Rand D."/>
            <person name="Rasmussen M.D."/>
            <person name="Reed L.K."/>
            <person name="Reenan R."/>
            <person name="Reily A."/>
            <person name="Remington K.A."/>
            <person name="Rieger T.T."/>
            <person name="Ritchie M.G."/>
            <person name="Robin C."/>
            <person name="Rogers Y.H."/>
            <person name="Rohde C."/>
            <person name="Rozas J."/>
            <person name="Rubenfield M.J."/>
            <person name="Ruiz A."/>
            <person name="Russo S."/>
            <person name="Salzberg S.L."/>
            <person name="Sanchez-Gracia A."/>
            <person name="Saranga D.J."/>
            <person name="Sato H."/>
            <person name="Schaeffer S.W."/>
            <person name="Schatz M.C."/>
            <person name="Schlenke T."/>
            <person name="Schwartz R."/>
            <person name="Segarra C."/>
            <person name="Singh R.S."/>
            <person name="Sirot L."/>
            <person name="Sirota M."/>
            <person name="Sisneros N.B."/>
            <person name="Smith C.D."/>
            <person name="Smith T.F."/>
            <person name="Spieth J."/>
            <person name="Stage D.E."/>
            <person name="Stark A."/>
            <person name="Stephan W."/>
            <person name="Strausberg R.L."/>
            <person name="Strempel S."/>
            <person name="Sturgill D."/>
            <person name="Sutton G."/>
            <person name="Sutton G.G."/>
            <person name="Tao W."/>
            <person name="Teichmann S."/>
            <person name="Tobari Y.N."/>
            <person name="Tomimura Y."/>
            <person name="Tsolas J.M."/>
            <person name="Valente V.L."/>
            <person name="Venter E."/>
            <person name="Venter J.C."/>
            <person name="Vicario S."/>
            <person name="Vieira F.G."/>
            <person name="Vilella A.J."/>
            <person name="Villasante A."/>
            <person name="Walenz B."/>
            <person name="Wang J."/>
            <person name="Wasserman M."/>
            <person name="Watts T."/>
            <person name="Wilson D."/>
            <person name="Wilson R.K."/>
            <person name="Wing R.A."/>
            <person name="Wolfner M.F."/>
            <person name="Wong A."/>
            <person name="Wong G.K."/>
            <person name="Wu C.I."/>
            <person name="Wu G."/>
            <person name="Yamamoto D."/>
            <person name="Yang H.P."/>
            <person name="Yang S.P."/>
            <person name="Yorke J.A."/>
            <person name="Yoshida K."/>
            <person name="Zdobnov E."/>
            <person name="Zhang P."/>
            <person name="Zhang Y."/>
            <person name="Zimin A.V."/>
            <person name="Baldwin J."/>
            <person name="Abdouelleil A."/>
            <person name="Abdulkadir J."/>
            <person name="Abebe A."/>
            <person name="Abera B."/>
            <person name="Abreu J."/>
            <person name="Acer S.C."/>
            <person name="Aftuck L."/>
            <person name="Alexander A."/>
            <person name="An P."/>
            <person name="Anderson E."/>
            <person name="Anderson S."/>
            <person name="Arachi H."/>
            <person name="Azer M."/>
            <person name="Bachantsang P."/>
            <person name="Barry A."/>
            <person name="Bayul T."/>
            <person name="Berlin A."/>
            <person name="Bessette D."/>
            <person name="Bloom T."/>
            <person name="Blye J."/>
            <person name="Boguslavskiy L."/>
            <person name="Bonnet C."/>
            <person name="Boukhgalter B."/>
            <person name="Bourzgui I."/>
            <person name="Brown A."/>
            <person name="Cahill P."/>
            <person name="Channer S."/>
            <person name="Cheshatsang Y."/>
            <person name="Chuda L."/>
            <person name="Citroen M."/>
            <person name="Collymore A."/>
            <person name="Cooke P."/>
            <person name="Costello M."/>
            <person name="D'Aco K."/>
            <person name="Daza R."/>
            <person name="De Haan G."/>
            <person name="DeGray S."/>
            <person name="DeMaso C."/>
            <person name="Dhargay N."/>
            <person name="Dooley K."/>
            <person name="Dooley E."/>
            <person name="Doricent M."/>
            <person name="Dorje P."/>
            <person name="Dorjee K."/>
            <person name="Dupes A."/>
            <person name="Elong R."/>
            <person name="Falk J."/>
            <person name="Farina A."/>
            <person name="Faro S."/>
            <person name="Ferguson D."/>
            <person name="Fisher S."/>
            <person name="Foley C.D."/>
            <person name="Franke A."/>
            <person name="Friedrich D."/>
            <person name="Gadbois L."/>
            <person name="Gearin G."/>
            <person name="Gearin C.R."/>
            <person name="Giannoukos G."/>
            <person name="Goode T."/>
            <person name="Graham J."/>
            <person name="Grandbois E."/>
            <person name="Grewal S."/>
            <person name="Gyaltsen K."/>
            <person name="Hafez N."/>
            <person name="Hagos B."/>
            <person name="Hall J."/>
            <person name="Henson C."/>
            <person name="Hollinger A."/>
            <person name="Honan T."/>
            <person name="Huard M.D."/>
            <person name="Hughes L."/>
            <person name="Hurhula B."/>
            <person name="Husby M.E."/>
            <person name="Kamat A."/>
            <person name="Kanga B."/>
            <person name="Kashin S."/>
            <person name="Khazanovich D."/>
            <person name="Kisner P."/>
            <person name="Lance K."/>
            <person name="Lara M."/>
            <person name="Lee W."/>
            <person name="Lennon N."/>
            <person name="Letendre F."/>
            <person name="LeVine R."/>
            <person name="Lipovsky A."/>
            <person name="Liu X."/>
            <person name="Liu J."/>
            <person name="Liu S."/>
            <person name="Lokyitsang T."/>
            <person name="Lokyitsang Y."/>
            <person name="Lubonja R."/>
            <person name="Lui A."/>
            <person name="MacDonald P."/>
            <person name="Magnisalis V."/>
            <person name="Maru K."/>
            <person name="Matthews C."/>
            <person name="McCusker W."/>
            <person name="McDonough S."/>
            <person name="Mehta T."/>
            <person name="Meldrim J."/>
            <person name="Meneus L."/>
            <person name="Mihai O."/>
            <person name="Mihalev A."/>
            <person name="Mihova T."/>
            <person name="Mittelman R."/>
            <person name="Mlenga V."/>
            <person name="Montmayeur A."/>
            <person name="Mulrain L."/>
            <person name="Navidi A."/>
            <person name="Naylor J."/>
            <person name="Negash T."/>
            <person name="Nguyen T."/>
            <person name="Nguyen N."/>
            <person name="Nicol R."/>
            <person name="Norbu C."/>
            <person name="Norbu N."/>
            <person name="Novod N."/>
            <person name="O'Neill B."/>
            <person name="Osman S."/>
            <person name="Markiewicz E."/>
            <person name="Oyono O.L."/>
            <person name="Patti C."/>
            <person name="Phunkhang P."/>
            <person name="Pierre F."/>
            <person name="Priest M."/>
            <person name="Raghuraman S."/>
            <person name="Rege F."/>
            <person name="Reyes R."/>
            <person name="Rise C."/>
            <person name="Rogov P."/>
            <person name="Ross K."/>
            <person name="Ryan E."/>
            <person name="Settipalli S."/>
            <person name="Shea T."/>
            <person name="Sherpa N."/>
            <person name="Shi L."/>
            <person name="Shih D."/>
            <person name="Sparrow T."/>
            <person name="Spaulding J."/>
            <person name="Stalker J."/>
            <person name="Stange-Thomann N."/>
            <person name="Stavropoulos S."/>
            <person name="Stone C."/>
            <person name="Strader C."/>
            <person name="Tesfaye S."/>
            <person name="Thomson T."/>
            <person name="Thoulutsang Y."/>
            <person name="Thoulutsang D."/>
            <person name="Topham K."/>
            <person name="Topping I."/>
            <person name="Tsamla T."/>
            <person name="Vassiliev H."/>
            <person name="Vo A."/>
            <person name="Wangchuk T."/>
            <person name="Wangdi T."/>
            <person name="Weiand M."/>
            <person name="Wilkinson J."/>
            <person name="Wilson A."/>
            <person name="Yadav S."/>
            <person name="Young G."/>
            <person name="Yu Q."/>
            <person name="Zembek L."/>
            <person name="Zhong D."/>
            <person name="Zimmer A."/>
            <person name="Zwirko Z."/>
            <person name="Jaffe D.B."/>
            <person name="Alvarez P."/>
            <person name="Brockman W."/>
            <person name="Butler J."/>
            <person name="Chin C."/>
            <person name="Gnerre S."/>
            <person name="Grabherr M."/>
            <person name="Kleber M."/>
            <person name="Mauceli E."/>
            <person name="MacCallum I."/>
        </authorList>
    </citation>
    <scope>NUCLEOTIDE SEQUENCE [LARGE SCALE GENOMIC DNA]</scope>
    <source>
        <strain evidence="3">white501</strain>
    </source>
</reference>
<evidence type="ECO:0000256" key="1">
    <source>
        <dbReference type="SAM" id="MobiDB-lite"/>
    </source>
</evidence>
<evidence type="ECO:0000313" key="2">
    <source>
        <dbReference type="EMBL" id="EDX06055.1"/>
    </source>
</evidence>
<dbReference type="EMBL" id="CM000362">
    <property type="protein sequence ID" value="EDX06055.1"/>
    <property type="molecule type" value="Genomic_DNA"/>
</dbReference>
<keyword evidence="3" id="KW-1185">Reference proteome</keyword>
<proteinExistence type="predicted"/>
<organism evidence="2 3">
    <name type="scientific">Drosophila simulans</name>
    <name type="common">Fruit fly</name>
    <dbReference type="NCBI Taxonomy" id="7240"/>
    <lineage>
        <taxon>Eukaryota</taxon>
        <taxon>Metazoa</taxon>
        <taxon>Ecdysozoa</taxon>
        <taxon>Arthropoda</taxon>
        <taxon>Hexapoda</taxon>
        <taxon>Insecta</taxon>
        <taxon>Pterygota</taxon>
        <taxon>Neoptera</taxon>
        <taxon>Endopterygota</taxon>
        <taxon>Diptera</taxon>
        <taxon>Brachycera</taxon>
        <taxon>Muscomorpha</taxon>
        <taxon>Ephydroidea</taxon>
        <taxon>Drosophilidae</taxon>
        <taxon>Drosophila</taxon>
        <taxon>Sophophora</taxon>
    </lineage>
</organism>